<gene>
    <name evidence="4" type="ORF">JMJ77_014805</name>
</gene>
<evidence type="ECO:0000313" key="5">
    <source>
        <dbReference type="Proteomes" id="UP000699042"/>
    </source>
</evidence>
<organism evidence="4 5">
    <name type="scientific">Colletotrichum scovillei</name>
    <dbReference type="NCBI Taxonomy" id="1209932"/>
    <lineage>
        <taxon>Eukaryota</taxon>
        <taxon>Fungi</taxon>
        <taxon>Dikarya</taxon>
        <taxon>Ascomycota</taxon>
        <taxon>Pezizomycotina</taxon>
        <taxon>Sordariomycetes</taxon>
        <taxon>Hypocreomycetidae</taxon>
        <taxon>Glomerellales</taxon>
        <taxon>Glomerellaceae</taxon>
        <taxon>Colletotrichum</taxon>
        <taxon>Colletotrichum acutatum species complex</taxon>
    </lineage>
</organism>
<sequence>MGRGKAPILFHGPPRCGPTEVWPNRSVALLSQDLPIRNFLSYQEQQKTPQVSLTPSDMADAIGTAASVVGLIGALLKTIQEIQKARERVKNAPKKLDEISSSLQVTSQTASLVRQEPRLQTPAVVHQLEILNAIAEELNQFSMKLEKKSRKGSIRRFTSALKTQDADETELANISNRLANATAELGTRISVIHVGLTGNLEDGFRVMLKLLEDTNSKVFQVLGKNLTLVDRLRSRGFTIVGNGAILLGPADIRSLQLENELPSQQHLSGGSHALNLREFDDSEFLFNLSSIHPNLNTASHHQFGYQSSAKSFNASRLASNLQEQEGKPFIFVDDETGLGHSMFSLSVLRPVRFHRYDITAYFFCKDPQSDPISFITTSTILGGLAYVLLRHSDGPELLTRMNRTFGHELKISRAEVSRAGLFHRMLGEIFRHAASRQRRPLVIVIDGIDFEGSEGDRADSNVSRLIHHIQQLQHENPETCLKWVLTGKFSDTLRGRLMELAKGADTTEIILKPDDVAAAFGLQEAIHIVAKTAAVWGHFMEIGVTAQTNPTSDDISWFRYCKLAQSWCAKPTESEHDSRVLWLRKGLHSFSAANGIGLQVASGKLLNKEESPVVAFFSFATLEAGANQSPKSGREQMNQAQVVWCIVAQLLRGQFGPESSLAEILVRLSLTAREALNSICSAFGKSESSSKPNANDDGPASPVGETITSWYRQIRGLTRDYFSKVATVMSACLEDIRKDGKCVVLILDGLELQSQSARMRLLTWIAKLGHSVRALLCIDDTRKDSTGVESRWAEVMSNALIVDETTEWRECIESLRFDGMHQRRDQVADPLPATNQWLWETEEFQEWRSSGKILWIMGKAGSGKSVLAKNIQQRLQRDVPNGDPNDDPFVCDWFYSARGPDFEAKDASMLRALTFNILSSSKTTFEPATSIYRARFDAERQDDDWLLSELSDLFTTLALSPSTPRTLAVIDALDESESVTGPSGLKSTHKGFDLLQMFTGIASSRDSRVRFVLLSRPESVISKSLSNCLKIKMEQYNNRDISIMIEGGIEKLRAAWQDALSSDADHDDLAGFYEDSDASTDSQCYESQSPNDDLDIQEETLGKIRTHLETHANGVILWVILIIRQLLLLIEDERLFTTQDLMDSLIASPPEVEELYIKFLEGLKDSSTSKELSKTKTILEWIVGSQRRSSLQLTELREVIAISEMGEHRQFSHDSLGSRRMVIGKHLWPKFCRSIQMYCGPLIEILDDCQMSRLDSRHKIRRAEPNWTIQLSHQTVNSFLQTPGRSGEFYIEAAKAEEMVTNQAYRYLGIRASSSEQVSCRSAAEGERDPILALELAVAPLLRESLKIGLPTTRQYTKSEKRPLAKFALDVIVKSCPDRETILQTLGTADTDGLTPKDWIAIPWFADLCFTPTFPGTSLESFIFFCCVKGQTEALKTFTLLKDEYSEQHKKTLMASGRDYQIICGAVKAFMKVRDKHHSCLNGTLEALRALCEEKLQQKLKYCSTRVESNASRGKSDRRGDIENLQGFLLCLSEQKDQLREAVQNCRGSERKLSEKSERLVGCSEINQAFQELSVWMRSNLVPEFEISADTSRQIGEPESFQLGSTKDLKVLFAEIDQAFPLMMKRRLETTQTCSGRMSEELLESGLSREILLIDDLL</sequence>
<dbReference type="Proteomes" id="UP000699042">
    <property type="component" value="Unassembled WGS sequence"/>
</dbReference>
<dbReference type="Gene3D" id="3.40.50.300">
    <property type="entry name" value="P-loop containing nucleotide triphosphate hydrolases"/>
    <property type="match status" value="1"/>
</dbReference>
<protein>
    <submittedName>
        <fullName evidence="4">AAA ATPase domain-containing protein</fullName>
    </submittedName>
</protein>
<dbReference type="PANTHER" id="PTHR10039:SF5">
    <property type="entry name" value="NACHT DOMAIN-CONTAINING PROTEIN"/>
    <property type="match status" value="1"/>
</dbReference>
<proteinExistence type="predicted"/>
<comment type="caution">
    <text evidence="4">The sequence shown here is derived from an EMBL/GenBank/DDBJ whole genome shotgun (WGS) entry which is preliminary data.</text>
</comment>
<reference evidence="4" key="1">
    <citation type="submission" date="2021-05" db="EMBL/GenBank/DDBJ databases">
        <title>Comparative genomics of three Colletotrichum scovillei strains and genetic complementation revealed genes involved fungal growth and virulence on chili pepper.</title>
        <authorList>
            <person name="Hsieh D.-K."/>
            <person name="Chuang S.-C."/>
            <person name="Chen C.-Y."/>
            <person name="Chao Y.-T."/>
            <person name="Lu M.-Y.J."/>
            <person name="Lee M.-H."/>
            <person name="Shih M.-C."/>
        </authorList>
    </citation>
    <scope>NUCLEOTIDE SEQUENCE</scope>
    <source>
        <strain evidence="4">Coll-153</strain>
    </source>
</reference>
<keyword evidence="5" id="KW-1185">Reference proteome</keyword>
<dbReference type="PANTHER" id="PTHR10039">
    <property type="entry name" value="AMELOGENIN"/>
    <property type="match status" value="1"/>
</dbReference>
<feature type="domain" description="Nephrocystin 3-like N-terminal" evidence="3">
    <location>
        <begin position="319"/>
        <end position="486"/>
    </location>
</feature>
<evidence type="ECO:0000256" key="2">
    <source>
        <dbReference type="SAM" id="Coils"/>
    </source>
</evidence>
<keyword evidence="1" id="KW-0677">Repeat</keyword>
<evidence type="ECO:0000313" key="4">
    <source>
        <dbReference type="EMBL" id="KAG7046578.1"/>
    </source>
</evidence>
<feature type="domain" description="Nephrocystin 3-like N-terminal" evidence="3">
    <location>
        <begin position="834"/>
        <end position="1016"/>
    </location>
</feature>
<dbReference type="SUPFAM" id="SSF52540">
    <property type="entry name" value="P-loop containing nucleoside triphosphate hydrolases"/>
    <property type="match status" value="1"/>
</dbReference>
<name>A0A9P7QYX8_9PEZI</name>
<evidence type="ECO:0000259" key="3">
    <source>
        <dbReference type="Pfam" id="PF24883"/>
    </source>
</evidence>
<keyword evidence="2" id="KW-0175">Coiled coil</keyword>
<dbReference type="Pfam" id="PF24883">
    <property type="entry name" value="NPHP3_N"/>
    <property type="match status" value="2"/>
</dbReference>
<dbReference type="InterPro" id="IPR027417">
    <property type="entry name" value="P-loop_NTPase"/>
</dbReference>
<accession>A0A9P7QYX8</accession>
<dbReference type="InterPro" id="IPR056884">
    <property type="entry name" value="NPHP3-like_N"/>
</dbReference>
<feature type="coiled-coil region" evidence="2">
    <location>
        <begin position="131"/>
        <end position="184"/>
    </location>
</feature>
<evidence type="ECO:0000256" key="1">
    <source>
        <dbReference type="ARBA" id="ARBA00022737"/>
    </source>
</evidence>
<feature type="coiled-coil region" evidence="2">
    <location>
        <begin position="1532"/>
        <end position="1559"/>
    </location>
</feature>
<dbReference type="EMBL" id="JAESDN010000008">
    <property type="protein sequence ID" value="KAG7046578.1"/>
    <property type="molecule type" value="Genomic_DNA"/>
</dbReference>